<evidence type="ECO:0000313" key="1">
    <source>
        <dbReference type="EMBL" id="KAK8867359.1"/>
    </source>
</evidence>
<organism evidence="1 2">
    <name type="scientific">Apiospora arundinis</name>
    <dbReference type="NCBI Taxonomy" id="335852"/>
    <lineage>
        <taxon>Eukaryota</taxon>
        <taxon>Fungi</taxon>
        <taxon>Dikarya</taxon>
        <taxon>Ascomycota</taxon>
        <taxon>Pezizomycotina</taxon>
        <taxon>Sordariomycetes</taxon>
        <taxon>Xylariomycetidae</taxon>
        <taxon>Amphisphaeriales</taxon>
        <taxon>Apiosporaceae</taxon>
        <taxon>Apiospora</taxon>
    </lineage>
</organism>
<dbReference type="InterPro" id="IPR023213">
    <property type="entry name" value="CAT-like_dom_sf"/>
</dbReference>
<sequence length="172" mass="19095">MVVSNYYLEGPHYENQIASRTWSVAFYSFRYPPKGTVNSDLFIDKLRKNLCEAIEYYPRFGAQLVPQTDSRIKLITSSRPPNLLHKTVRAPLSFNELKYIVGRPDAAQHLGLPDPTGVVRIDVVLALPAMCIVFRAHHSIADGSACASQTTPLHLIMGRCLLSIGQGWASPA</sequence>
<comment type="caution">
    <text evidence="1">The sequence shown here is derived from an EMBL/GenBank/DDBJ whole genome shotgun (WGS) entry which is preliminary data.</text>
</comment>
<dbReference type="Gene3D" id="3.30.559.10">
    <property type="entry name" value="Chloramphenicol acetyltransferase-like domain"/>
    <property type="match status" value="1"/>
</dbReference>
<keyword evidence="2" id="KW-1185">Reference proteome</keyword>
<gene>
    <name evidence="1" type="ORF">PGQ11_005937</name>
</gene>
<proteinExistence type="predicted"/>
<accession>A0ABR2IR21</accession>
<evidence type="ECO:0000313" key="2">
    <source>
        <dbReference type="Proteomes" id="UP001390339"/>
    </source>
</evidence>
<protein>
    <submittedName>
        <fullName evidence="1">Uncharacterized protein</fullName>
    </submittedName>
</protein>
<dbReference type="Proteomes" id="UP001390339">
    <property type="component" value="Unassembled WGS sequence"/>
</dbReference>
<reference evidence="1 2" key="1">
    <citation type="journal article" date="2024" name="IMA Fungus">
        <title>Apiospora arundinis, a panoply of carbohydrate-active enzymes and secondary metabolites.</title>
        <authorList>
            <person name="Sorensen T."/>
            <person name="Petersen C."/>
            <person name="Muurmann A.T."/>
            <person name="Christiansen J.V."/>
            <person name="Brundto M.L."/>
            <person name="Overgaard C.K."/>
            <person name="Boysen A.T."/>
            <person name="Wollenberg R.D."/>
            <person name="Larsen T.O."/>
            <person name="Sorensen J.L."/>
            <person name="Nielsen K.L."/>
            <person name="Sondergaard T.E."/>
        </authorList>
    </citation>
    <scope>NUCLEOTIDE SEQUENCE [LARGE SCALE GENOMIC DNA]</scope>
    <source>
        <strain evidence="1 2">AAU 773</strain>
    </source>
</reference>
<dbReference type="EMBL" id="JAPCWZ010000004">
    <property type="protein sequence ID" value="KAK8867359.1"/>
    <property type="molecule type" value="Genomic_DNA"/>
</dbReference>
<name>A0ABR2IR21_9PEZI</name>